<dbReference type="Gene3D" id="1.25.40.10">
    <property type="entry name" value="Tetratricopeptide repeat domain"/>
    <property type="match status" value="1"/>
</dbReference>
<dbReference type="InterPro" id="IPR027417">
    <property type="entry name" value="P-loop_NTPase"/>
</dbReference>
<dbReference type="SUPFAM" id="SSF52540">
    <property type="entry name" value="P-loop containing nucleoside triphosphate hydrolases"/>
    <property type="match status" value="1"/>
</dbReference>
<evidence type="ECO:0000313" key="4">
    <source>
        <dbReference type="EMBL" id="MFC3759484.1"/>
    </source>
</evidence>
<dbReference type="PANTHER" id="PTHR16305:SF28">
    <property type="entry name" value="GUANYLATE CYCLASE DOMAIN-CONTAINING PROTEIN"/>
    <property type="match status" value="1"/>
</dbReference>
<organism evidence="4 5">
    <name type="scientific">Tenggerimyces flavus</name>
    <dbReference type="NCBI Taxonomy" id="1708749"/>
    <lineage>
        <taxon>Bacteria</taxon>
        <taxon>Bacillati</taxon>
        <taxon>Actinomycetota</taxon>
        <taxon>Actinomycetes</taxon>
        <taxon>Propionibacteriales</taxon>
        <taxon>Nocardioidaceae</taxon>
        <taxon>Tenggerimyces</taxon>
    </lineage>
</organism>
<dbReference type="InterPro" id="IPR000792">
    <property type="entry name" value="Tscrpt_reg_LuxR_C"/>
</dbReference>
<dbReference type="InterPro" id="IPR036388">
    <property type="entry name" value="WH-like_DNA-bd_sf"/>
</dbReference>
<dbReference type="InterPro" id="IPR011990">
    <property type="entry name" value="TPR-like_helical_dom_sf"/>
</dbReference>
<dbReference type="GO" id="GO:0005524">
    <property type="term" value="F:ATP binding"/>
    <property type="evidence" value="ECO:0007669"/>
    <property type="project" value="UniProtKB-KW"/>
</dbReference>
<keyword evidence="1" id="KW-0547">Nucleotide-binding</keyword>
<name>A0ABV7Y3Y0_9ACTN</name>
<evidence type="ECO:0000313" key="5">
    <source>
        <dbReference type="Proteomes" id="UP001595699"/>
    </source>
</evidence>
<dbReference type="PROSITE" id="PS00622">
    <property type="entry name" value="HTH_LUXR_1"/>
    <property type="match status" value="1"/>
</dbReference>
<dbReference type="PRINTS" id="PR00038">
    <property type="entry name" value="HTHLUXR"/>
</dbReference>
<dbReference type="InterPro" id="IPR041664">
    <property type="entry name" value="AAA_16"/>
</dbReference>
<evidence type="ECO:0000259" key="3">
    <source>
        <dbReference type="PROSITE" id="PS50043"/>
    </source>
</evidence>
<dbReference type="SMART" id="SM00421">
    <property type="entry name" value="HTH_LUXR"/>
    <property type="match status" value="1"/>
</dbReference>
<dbReference type="SUPFAM" id="SSF46894">
    <property type="entry name" value="C-terminal effector domain of the bipartite response regulators"/>
    <property type="match status" value="1"/>
</dbReference>
<gene>
    <name evidence="4" type="ORF">ACFOUW_01415</name>
</gene>
<protein>
    <submittedName>
        <fullName evidence="4">ATP-binding protein</fullName>
    </submittedName>
</protein>
<dbReference type="EMBL" id="JBHRZH010000001">
    <property type="protein sequence ID" value="MFC3759484.1"/>
    <property type="molecule type" value="Genomic_DNA"/>
</dbReference>
<dbReference type="Gene3D" id="1.10.10.10">
    <property type="entry name" value="Winged helix-like DNA-binding domain superfamily/Winged helix DNA-binding domain"/>
    <property type="match status" value="1"/>
</dbReference>
<dbReference type="RefSeq" id="WP_205122129.1">
    <property type="nucleotide sequence ID" value="NZ_JAFBCM010000001.1"/>
</dbReference>
<evidence type="ECO:0000256" key="2">
    <source>
        <dbReference type="ARBA" id="ARBA00022840"/>
    </source>
</evidence>
<proteinExistence type="predicted"/>
<dbReference type="Pfam" id="PF13191">
    <property type="entry name" value="AAA_16"/>
    <property type="match status" value="1"/>
</dbReference>
<dbReference type="Pfam" id="PF00196">
    <property type="entry name" value="GerE"/>
    <property type="match status" value="1"/>
</dbReference>
<dbReference type="PROSITE" id="PS50043">
    <property type="entry name" value="HTH_LUXR_2"/>
    <property type="match status" value="1"/>
</dbReference>
<keyword evidence="2 4" id="KW-0067">ATP-binding</keyword>
<comment type="caution">
    <text evidence="4">The sequence shown here is derived from an EMBL/GenBank/DDBJ whole genome shotgun (WGS) entry which is preliminary data.</text>
</comment>
<dbReference type="CDD" id="cd06170">
    <property type="entry name" value="LuxR_C_like"/>
    <property type="match status" value="1"/>
</dbReference>
<keyword evidence="5" id="KW-1185">Reference proteome</keyword>
<sequence length="978" mass="104483">MAVSGGKGSPDSGPLVGRDVEVRRVTAAIEEVEAGYGAAVLLAGDPGIGKSRLAHEALDLAAARGFTALVGRAHLLHRGLAYAPVVEALSPRLEGLDRARQVKLLDGLDDLGRLFPALPVRLPDSIGDPALEKLRLFEAVTRLLGRLAGEHPVVLLIEDLHWADRASLELLHYLVRGTADRPVLVLGTFRPAQLGAPEELGHLVASFRAEGHGAELKLGPLPSDAIAAVVEQALGARPPESLVADVVARAGGVPLFATALVRSFVESRQLTEAGGRWTYRPAGGRGVPAEVRDAVLAVLPELAPAERSALEVVAVCGSGADPAVVENVLSALGESADQALRHLLAARLVVEDTHEGGLVYRVGHPLYGEVAYDSLGEIRRRRLHALVVGELEDRRPDDVLALAPHYLGAGELVDAVRALRVLETAGGRAASAHAHEEAAALLAAALNRARLHRPDRRAGLLEKLGAEYEGYGAVDDATAAWEEAIAAYLEASNESAAGRLHWRLALLYWDAGDPVQAETQVRHGIRLLENQPPSSELVELHYTQVRLLTRLGDHRELRLAIPRLRAVAEASGSRSALVTSALARADLAVFDDDYKNVRLASVEALELATEIGNPLHASYAHRMLALQSCVTGELALADRHASELLAMSREGGRPSLESVARVVLGTSAWLRGDWDDALREFSEAHEVAVRVGAARQVASALACRSFVLALRGGRPAVEACLRDAEKAYGELGQDRRFLVLVEYAGALLSLQEGAPDRVGPLEGLLAMPSPHLLVPVLMAFGESRALLCDEAALDAVLGRLRLLGRYGAFPSFVALRIEGLLARTQGRSDDAAALLSEAADGFAELSMGFEAARARLEWAEVVAPQGAVDGLTDQVSAGLELFGTLRAAHWTDRSRRLLRTLGVRVPQPRSRSGAALTPRELEIALLVGDGLTNTEIAERLFLSARTVGTHLQHIYERLGIRSRVALARWTSENAQSLD</sequence>
<feature type="domain" description="HTH luxR-type" evidence="3">
    <location>
        <begin position="909"/>
        <end position="974"/>
    </location>
</feature>
<evidence type="ECO:0000256" key="1">
    <source>
        <dbReference type="ARBA" id="ARBA00022741"/>
    </source>
</evidence>
<accession>A0ABV7Y3Y0</accession>
<dbReference type="Proteomes" id="UP001595699">
    <property type="component" value="Unassembled WGS sequence"/>
</dbReference>
<dbReference type="PANTHER" id="PTHR16305">
    <property type="entry name" value="TESTICULAR SOLUBLE ADENYLYL CYCLASE"/>
    <property type="match status" value="1"/>
</dbReference>
<dbReference type="InterPro" id="IPR016032">
    <property type="entry name" value="Sig_transdc_resp-reg_C-effctor"/>
</dbReference>
<reference evidence="5" key="1">
    <citation type="journal article" date="2019" name="Int. J. Syst. Evol. Microbiol.">
        <title>The Global Catalogue of Microorganisms (GCM) 10K type strain sequencing project: providing services to taxonomists for standard genome sequencing and annotation.</title>
        <authorList>
            <consortium name="The Broad Institute Genomics Platform"/>
            <consortium name="The Broad Institute Genome Sequencing Center for Infectious Disease"/>
            <person name="Wu L."/>
            <person name="Ma J."/>
        </authorList>
    </citation>
    <scope>NUCLEOTIDE SEQUENCE [LARGE SCALE GENOMIC DNA]</scope>
    <source>
        <strain evidence="5">CGMCC 4.7241</strain>
    </source>
</reference>
<dbReference type="SUPFAM" id="SSF48452">
    <property type="entry name" value="TPR-like"/>
    <property type="match status" value="2"/>
</dbReference>